<protein>
    <recommendedName>
        <fullName evidence="1 8">Tyrosine--tRNA ligase</fullName>
        <ecNumber evidence="1 8">6.1.1.1</ecNumber>
    </recommendedName>
</protein>
<dbReference type="GO" id="GO:0005524">
    <property type="term" value="F:ATP binding"/>
    <property type="evidence" value="ECO:0007669"/>
    <property type="project" value="UniProtKB-KW"/>
</dbReference>
<name>A0A0P6XHC5_9CHLR</name>
<evidence type="ECO:0000256" key="7">
    <source>
        <dbReference type="ARBA" id="ARBA00048248"/>
    </source>
</evidence>
<dbReference type="Proteomes" id="UP000050544">
    <property type="component" value="Unassembled WGS sequence"/>
</dbReference>
<dbReference type="EC" id="6.1.1.1" evidence="1 8"/>
<evidence type="ECO:0000256" key="2">
    <source>
        <dbReference type="ARBA" id="ARBA00022598"/>
    </source>
</evidence>
<keyword evidence="3 10" id="KW-0547">Nucleotide-binding</keyword>
<evidence type="ECO:0000256" key="4">
    <source>
        <dbReference type="ARBA" id="ARBA00022840"/>
    </source>
</evidence>
<comment type="catalytic activity">
    <reaction evidence="7">
        <text>tRNA(Tyr) + L-tyrosine + ATP = L-tyrosyl-tRNA(Tyr) + AMP + diphosphate + H(+)</text>
        <dbReference type="Rhea" id="RHEA:10220"/>
        <dbReference type="Rhea" id="RHEA-COMP:9706"/>
        <dbReference type="Rhea" id="RHEA-COMP:9707"/>
        <dbReference type="ChEBI" id="CHEBI:15378"/>
        <dbReference type="ChEBI" id="CHEBI:30616"/>
        <dbReference type="ChEBI" id="CHEBI:33019"/>
        <dbReference type="ChEBI" id="CHEBI:58315"/>
        <dbReference type="ChEBI" id="CHEBI:78442"/>
        <dbReference type="ChEBI" id="CHEBI:78536"/>
        <dbReference type="ChEBI" id="CHEBI:456215"/>
        <dbReference type="EC" id="6.1.1.1"/>
    </reaction>
</comment>
<keyword evidence="5 10" id="KW-0648">Protein biosynthesis</keyword>
<dbReference type="SUPFAM" id="SSF55174">
    <property type="entry name" value="Alpha-L RNA-binding motif"/>
    <property type="match status" value="1"/>
</dbReference>
<accession>A0A0P6XHC5</accession>
<organism evidence="12 13">
    <name type="scientific">Thermanaerothrix daxensis</name>
    <dbReference type="NCBI Taxonomy" id="869279"/>
    <lineage>
        <taxon>Bacteria</taxon>
        <taxon>Bacillati</taxon>
        <taxon>Chloroflexota</taxon>
        <taxon>Anaerolineae</taxon>
        <taxon>Anaerolineales</taxon>
        <taxon>Anaerolineaceae</taxon>
        <taxon>Thermanaerothrix</taxon>
    </lineage>
</organism>
<evidence type="ECO:0000256" key="9">
    <source>
        <dbReference type="PROSITE-ProRule" id="PRU00182"/>
    </source>
</evidence>
<gene>
    <name evidence="12" type="ORF">SE15_10870</name>
</gene>
<evidence type="ECO:0000313" key="12">
    <source>
        <dbReference type="EMBL" id="KPL82934.1"/>
    </source>
</evidence>
<dbReference type="EMBL" id="LGKO01000005">
    <property type="protein sequence ID" value="KPL82934.1"/>
    <property type="molecule type" value="Genomic_DNA"/>
</dbReference>
<reference evidence="12 13" key="1">
    <citation type="submission" date="2015-07" db="EMBL/GenBank/DDBJ databases">
        <title>Whole genome sequence of Thermanaerothrix daxensis DSM 23592.</title>
        <authorList>
            <person name="Hemp J."/>
            <person name="Ward L.M."/>
            <person name="Pace L.A."/>
            <person name="Fischer W.W."/>
        </authorList>
    </citation>
    <scope>NUCLEOTIDE SEQUENCE [LARGE SCALE GENOMIC DNA]</scope>
    <source>
        <strain evidence="12 13">GNS-1</strain>
    </source>
</reference>
<dbReference type="Pfam" id="PF01479">
    <property type="entry name" value="S4"/>
    <property type="match status" value="1"/>
</dbReference>
<dbReference type="PRINTS" id="PR01040">
    <property type="entry name" value="TRNASYNTHTYR"/>
</dbReference>
<dbReference type="GO" id="GO:0006437">
    <property type="term" value="P:tyrosyl-tRNA aminoacylation"/>
    <property type="evidence" value="ECO:0007669"/>
    <property type="project" value="UniProtKB-UniRule"/>
</dbReference>
<dbReference type="STRING" id="869279.SE15_10870"/>
<evidence type="ECO:0000259" key="11">
    <source>
        <dbReference type="Pfam" id="PF01479"/>
    </source>
</evidence>
<dbReference type="AlphaFoldDB" id="A0A0P6XHC5"/>
<feature type="domain" description="RNA-binding S4" evidence="11">
    <location>
        <begin position="340"/>
        <end position="376"/>
    </location>
</feature>
<dbReference type="InterPro" id="IPR002942">
    <property type="entry name" value="S4_RNA-bd"/>
</dbReference>
<dbReference type="SUPFAM" id="SSF52374">
    <property type="entry name" value="Nucleotidylyl transferase"/>
    <property type="match status" value="1"/>
</dbReference>
<dbReference type="InterPro" id="IPR002307">
    <property type="entry name" value="Tyr-tRNA-ligase"/>
</dbReference>
<dbReference type="PROSITE" id="PS50889">
    <property type="entry name" value="S4"/>
    <property type="match status" value="1"/>
</dbReference>
<keyword evidence="6 10" id="KW-0030">Aminoacyl-tRNA synthetase</keyword>
<proteinExistence type="inferred from homology"/>
<keyword evidence="4 10" id="KW-0067">ATP-binding</keyword>
<evidence type="ECO:0000256" key="6">
    <source>
        <dbReference type="ARBA" id="ARBA00023146"/>
    </source>
</evidence>
<evidence type="ECO:0000256" key="10">
    <source>
        <dbReference type="RuleBase" id="RU363036"/>
    </source>
</evidence>
<dbReference type="NCBIfam" id="TIGR00234">
    <property type="entry name" value="tyrS"/>
    <property type="match status" value="1"/>
</dbReference>
<dbReference type="Gene3D" id="1.10.240.10">
    <property type="entry name" value="Tyrosyl-Transfer RNA Synthetase"/>
    <property type="match status" value="1"/>
</dbReference>
<sequence length="394" mass="44659">MQGTEYGDEALKQAMATELRERLIEAQQEGRPLRVYCGYDPRKADLHLGHTVTMRKLRQFQDLGHEVTFLIGNFTSLIGDPSDKDKLRPRLTPEEIEENARTYAEQAFRILDPAKTRIRYNAEWLSKLSLADMIPLAANFTLQQFLTRENFRLRWERGDPIYLHETFYAIMQGYDAYMLQADVQVGGTDQLFNIVTAARKIMAFLGAKPNIAIIMGILPGTDGVVKMSKSLGNHIPINTTAEDMYGKVMSIPDFVMPTYAKLVTRWLPDEVAAFEKALADGTLHPRDAKMKLAFEITANFYGEEAAQRAQEAFVRLFQKHDLPEDVPEFHAEAGQSVLEIMVKAHLINSKSEGRRLIEQKGVRLDGQVLTDPNAPLPHPGILQVGKRQFLRVIF</sequence>
<comment type="similarity">
    <text evidence="10">Belongs to the class-I aminoacyl-tRNA synthetase family.</text>
</comment>
<dbReference type="Pfam" id="PF00579">
    <property type="entry name" value="tRNA-synt_1b"/>
    <property type="match status" value="1"/>
</dbReference>
<dbReference type="CDD" id="cd00165">
    <property type="entry name" value="S4"/>
    <property type="match status" value="1"/>
</dbReference>
<dbReference type="GO" id="GO:0003723">
    <property type="term" value="F:RNA binding"/>
    <property type="evidence" value="ECO:0007669"/>
    <property type="project" value="UniProtKB-KW"/>
</dbReference>
<dbReference type="CDD" id="cd00805">
    <property type="entry name" value="TyrRS_core"/>
    <property type="match status" value="1"/>
</dbReference>
<dbReference type="GO" id="GO:0004831">
    <property type="term" value="F:tyrosine-tRNA ligase activity"/>
    <property type="evidence" value="ECO:0007669"/>
    <property type="project" value="UniProtKB-UniRule"/>
</dbReference>
<evidence type="ECO:0000313" key="13">
    <source>
        <dbReference type="Proteomes" id="UP000050544"/>
    </source>
</evidence>
<dbReference type="InterPro" id="IPR002305">
    <property type="entry name" value="aa-tRNA-synth_Ic"/>
</dbReference>
<dbReference type="GO" id="GO:0005829">
    <property type="term" value="C:cytosol"/>
    <property type="evidence" value="ECO:0007669"/>
    <property type="project" value="TreeGrafter"/>
</dbReference>
<keyword evidence="13" id="KW-1185">Reference proteome</keyword>
<dbReference type="InterPro" id="IPR014729">
    <property type="entry name" value="Rossmann-like_a/b/a_fold"/>
</dbReference>
<dbReference type="PANTHER" id="PTHR11766">
    <property type="entry name" value="TYROSYL-TRNA SYNTHETASE"/>
    <property type="match status" value="1"/>
</dbReference>
<keyword evidence="2 10" id="KW-0436">Ligase</keyword>
<keyword evidence="9" id="KW-0694">RNA-binding</keyword>
<evidence type="ECO:0000256" key="8">
    <source>
        <dbReference type="NCBIfam" id="TIGR00234"/>
    </source>
</evidence>
<dbReference type="Gene3D" id="3.40.50.620">
    <property type="entry name" value="HUPs"/>
    <property type="match status" value="1"/>
</dbReference>
<comment type="caution">
    <text evidence="12">The sequence shown here is derived from an EMBL/GenBank/DDBJ whole genome shotgun (WGS) entry which is preliminary data.</text>
</comment>
<evidence type="ECO:0000256" key="5">
    <source>
        <dbReference type="ARBA" id="ARBA00022917"/>
    </source>
</evidence>
<dbReference type="PATRIC" id="fig|869279.4.peg.1794"/>
<dbReference type="InterPro" id="IPR024088">
    <property type="entry name" value="Tyr-tRNA-ligase_bac-type"/>
</dbReference>
<evidence type="ECO:0000256" key="1">
    <source>
        <dbReference type="ARBA" id="ARBA00013160"/>
    </source>
</evidence>
<dbReference type="PANTHER" id="PTHR11766:SF1">
    <property type="entry name" value="TYROSINE--TRNA LIGASE"/>
    <property type="match status" value="1"/>
</dbReference>
<dbReference type="InterPro" id="IPR036986">
    <property type="entry name" value="S4_RNA-bd_sf"/>
</dbReference>
<dbReference type="Gene3D" id="3.10.290.10">
    <property type="entry name" value="RNA-binding S4 domain"/>
    <property type="match status" value="1"/>
</dbReference>
<evidence type="ECO:0000256" key="3">
    <source>
        <dbReference type="ARBA" id="ARBA00022741"/>
    </source>
</evidence>